<evidence type="ECO:0000313" key="4">
    <source>
        <dbReference type="EMBL" id="CAF3809545.1"/>
    </source>
</evidence>
<feature type="domain" description="GIY-YIG" evidence="2">
    <location>
        <begin position="253"/>
        <end position="347"/>
    </location>
</feature>
<evidence type="ECO:0000313" key="6">
    <source>
        <dbReference type="Proteomes" id="UP000663844"/>
    </source>
</evidence>
<reference evidence="4" key="1">
    <citation type="submission" date="2021-02" db="EMBL/GenBank/DDBJ databases">
        <authorList>
            <person name="Nowell W R."/>
        </authorList>
    </citation>
    <scope>NUCLEOTIDE SEQUENCE</scope>
</reference>
<dbReference type="EMBL" id="CAJOBB010001428">
    <property type="protein sequence ID" value="CAF3855875.1"/>
    <property type="molecule type" value="Genomic_DNA"/>
</dbReference>
<feature type="region of interest" description="Disordered" evidence="1">
    <location>
        <begin position="295"/>
        <end position="315"/>
    </location>
</feature>
<dbReference type="PROSITE" id="PS50878">
    <property type="entry name" value="RT_POL"/>
    <property type="match status" value="1"/>
</dbReference>
<organism evidence="4 6">
    <name type="scientific">Adineta steineri</name>
    <dbReference type="NCBI Taxonomy" id="433720"/>
    <lineage>
        <taxon>Eukaryota</taxon>
        <taxon>Metazoa</taxon>
        <taxon>Spiralia</taxon>
        <taxon>Gnathifera</taxon>
        <taxon>Rotifera</taxon>
        <taxon>Eurotatoria</taxon>
        <taxon>Bdelloidea</taxon>
        <taxon>Adinetida</taxon>
        <taxon>Adinetidae</taxon>
        <taxon>Adineta</taxon>
    </lineage>
</organism>
<evidence type="ECO:0000259" key="3">
    <source>
        <dbReference type="PROSITE" id="PS50878"/>
    </source>
</evidence>
<dbReference type="Proteomes" id="UP000663868">
    <property type="component" value="Unassembled WGS sequence"/>
</dbReference>
<protein>
    <recommendedName>
        <fullName evidence="7">Reverse transcriptase domain-containing protein</fullName>
    </recommendedName>
</protein>
<dbReference type="InterPro" id="IPR000477">
    <property type="entry name" value="RT_dom"/>
</dbReference>
<evidence type="ECO:0000259" key="2">
    <source>
        <dbReference type="PROSITE" id="PS50164"/>
    </source>
</evidence>
<evidence type="ECO:0008006" key="7">
    <source>
        <dbReference type="Google" id="ProtNLM"/>
    </source>
</evidence>
<proteinExistence type="predicted"/>
<dbReference type="PROSITE" id="PS50164">
    <property type="entry name" value="GIY_YIG"/>
    <property type="match status" value="1"/>
</dbReference>
<name>A0A819BZV6_9BILA</name>
<dbReference type="InterPro" id="IPR000305">
    <property type="entry name" value="GIY-YIG_endonuc"/>
</dbReference>
<evidence type="ECO:0000256" key="1">
    <source>
        <dbReference type="SAM" id="MobiDB-lite"/>
    </source>
</evidence>
<dbReference type="PANTHER" id="PTHR21301">
    <property type="entry name" value="REVERSE TRANSCRIPTASE"/>
    <property type="match status" value="1"/>
</dbReference>
<dbReference type="Proteomes" id="UP000663844">
    <property type="component" value="Unassembled WGS sequence"/>
</dbReference>
<comment type="caution">
    <text evidence="4">The sequence shown here is derived from an EMBL/GenBank/DDBJ whole genome shotgun (WGS) entry which is preliminary data.</text>
</comment>
<dbReference type="PANTHER" id="PTHR21301:SF10">
    <property type="entry name" value="REVERSE TRANSCRIPTASE DOMAIN-CONTAINING PROTEIN"/>
    <property type="match status" value="1"/>
</dbReference>
<accession>A0A819BZV6</accession>
<feature type="compositionally biased region" description="Polar residues" evidence="1">
    <location>
        <begin position="303"/>
        <end position="315"/>
    </location>
</feature>
<sequence>MGSPLAPLLAEIFLQEFEKNHLPSFKEKGIVYWKRYVDDTFVLLDPEVDAKVIAAQLSQCHPSLKFTCEEEYKSTKDDLSKEGTPPMKFLEKKHLEKTMHYSIKKKRLLEENRLTEKKDPPQKIALSFLDVLVERQPGIGFETRNYTTLEDELDMIRELALHNGYPLAFVESVIRRQLNLIHPPRTTTPKESETDYVVLRVPFYGKPSQIYAKRVTAVVNKQYPLKKVRVVSDVPNRIGQNFTTKDQIPTELKAGVVYQATCPQCNEKYIGKTKRHLKIRVNEHLREQNKLLPTLTEPPEPIVNSSSSSKNVADNHNTHTMMTRTKSRAIELELEASQRQLLPEIVIAPPDQVENKETANSLQIATQAHVPRSQNKTTEPIMQGSQQIDSNDVLAATTPADKKTDKTTYDSALTKHYVSTGHCFTSNDFTILLSDRNERRLLVKESFSIIDKNPKLNGTDRSVPLYVFPDGIPKSHNVRLNQPAQTTDIHLAADPPPTTDQPRTTTTT</sequence>
<evidence type="ECO:0000313" key="5">
    <source>
        <dbReference type="EMBL" id="CAF3855875.1"/>
    </source>
</evidence>
<feature type="region of interest" description="Disordered" evidence="1">
    <location>
        <begin position="485"/>
        <end position="508"/>
    </location>
</feature>
<gene>
    <name evidence="5" type="ORF">KXQ929_LOCUS20367</name>
    <name evidence="4" type="ORF">OXD698_LOCUS18749</name>
</gene>
<dbReference type="AlphaFoldDB" id="A0A819BZV6"/>
<feature type="domain" description="Reverse transcriptase" evidence="3">
    <location>
        <begin position="1"/>
        <end position="103"/>
    </location>
</feature>
<dbReference type="EMBL" id="CAJOAZ010001399">
    <property type="protein sequence ID" value="CAF3809545.1"/>
    <property type="molecule type" value="Genomic_DNA"/>
</dbReference>